<dbReference type="AlphaFoldDB" id="A0A1E5IXW7"/>
<feature type="domain" description="AraC effector-binding" evidence="1">
    <location>
        <begin position="1"/>
        <end position="152"/>
    </location>
</feature>
<reference evidence="3 4" key="1">
    <citation type="submission" date="2016-07" db="EMBL/GenBank/DDBJ databases">
        <title>Whole-genome of two Shewanella species isolated from a digestive organ of sea cucumber Apostichopus japonicus Selenka 1867.</title>
        <authorList>
            <person name="Hong H.-H."/>
            <person name="Choi H."/>
            <person name="Cheon S."/>
            <person name="Oh J.-S."/>
            <person name="Lee H.-G."/>
            <person name="Park C."/>
        </authorList>
    </citation>
    <scope>NUCLEOTIDE SEQUENCE [LARGE SCALE GENOMIC DNA]</scope>
    <source>
        <strain evidence="3 4">CSB03KR</strain>
    </source>
</reference>
<evidence type="ECO:0000313" key="2">
    <source>
        <dbReference type="EMBL" id="GIU36000.1"/>
    </source>
</evidence>
<dbReference type="Proteomes" id="UP000773469">
    <property type="component" value="Unassembled WGS sequence"/>
</dbReference>
<dbReference type="InterPro" id="IPR029441">
    <property type="entry name" value="Cass2"/>
</dbReference>
<evidence type="ECO:0000259" key="1">
    <source>
        <dbReference type="SMART" id="SM00871"/>
    </source>
</evidence>
<accession>A0A1E5IXW7</accession>
<dbReference type="EMBL" id="BPEU01000003">
    <property type="protein sequence ID" value="GIU36000.1"/>
    <property type="molecule type" value="Genomic_DNA"/>
</dbReference>
<evidence type="ECO:0000313" key="4">
    <source>
        <dbReference type="Proteomes" id="UP000095230"/>
    </source>
</evidence>
<organism evidence="3 4">
    <name type="scientific">Shewanella colwelliana</name>
    <name type="common">Alteromonas colwelliana</name>
    <dbReference type="NCBI Taxonomy" id="23"/>
    <lineage>
        <taxon>Bacteria</taxon>
        <taxon>Pseudomonadati</taxon>
        <taxon>Pseudomonadota</taxon>
        <taxon>Gammaproteobacteria</taxon>
        <taxon>Alteromonadales</taxon>
        <taxon>Shewanellaceae</taxon>
        <taxon>Shewanella</taxon>
    </lineage>
</organism>
<sequence>MELVTLHKMVIHGVTTRTTNADETVAESQKIAPLWQRFMGLYGEQIINKQPAYGVYYGYESNMDGAYSVMVGFMADGENGGLIGDGLESITLAPGNYLHFHAQGEMPQSVVGLWQEIWQYFAAPSCPYTRQYLTDFECYPSGDSVDIYIGVHTAI</sequence>
<evidence type="ECO:0000313" key="5">
    <source>
        <dbReference type="Proteomes" id="UP000773469"/>
    </source>
</evidence>
<dbReference type="InterPro" id="IPR010499">
    <property type="entry name" value="AraC_E-bd"/>
</dbReference>
<dbReference type="Gene3D" id="3.20.80.10">
    <property type="entry name" value="Regulatory factor, effector binding domain"/>
    <property type="match status" value="1"/>
</dbReference>
<dbReference type="InterPro" id="IPR053182">
    <property type="entry name" value="YobU-like_regulator"/>
</dbReference>
<name>A0A1E5IXW7_SHECO</name>
<comment type="caution">
    <text evidence="3">The sequence shown here is derived from an EMBL/GenBank/DDBJ whole genome shotgun (WGS) entry which is preliminary data.</text>
</comment>
<dbReference type="Pfam" id="PF14526">
    <property type="entry name" value="Cass2"/>
    <property type="match status" value="1"/>
</dbReference>
<keyword evidence="5" id="KW-1185">Reference proteome</keyword>
<dbReference type="RefSeq" id="WP_069670195.1">
    <property type="nucleotide sequence ID" value="NZ_BPEU01000003.1"/>
</dbReference>
<gene>
    <name evidence="3" type="ORF">BEL05_07215</name>
    <name evidence="2" type="ORF">TUM3794_04470</name>
</gene>
<protein>
    <submittedName>
        <fullName evidence="3">Transcriptional regulator</fullName>
    </submittedName>
</protein>
<dbReference type="PANTHER" id="PTHR36444">
    <property type="entry name" value="TRANSCRIPTIONAL REGULATOR PROTEIN YOBU-RELATED"/>
    <property type="match status" value="1"/>
</dbReference>
<dbReference type="PANTHER" id="PTHR36444:SF2">
    <property type="entry name" value="TRANSCRIPTIONAL REGULATOR PROTEIN YOBU-RELATED"/>
    <property type="match status" value="1"/>
</dbReference>
<dbReference type="SMART" id="SM00871">
    <property type="entry name" value="AraC_E_bind"/>
    <property type="match status" value="1"/>
</dbReference>
<reference evidence="2 5" key="2">
    <citation type="submission" date="2021-05" db="EMBL/GenBank/DDBJ databases">
        <title>Molecular characterization for Shewanella algae harboring chromosomal blaOXA-55-like strains isolated from clinical and environment sample.</title>
        <authorList>
            <person name="Ohama Y."/>
            <person name="Aoki K."/>
            <person name="Harada S."/>
            <person name="Moriya K."/>
            <person name="Ishii Y."/>
            <person name="Tateda K."/>
        </authorList>
    </citation>
    <scope>NUCLEOTIDE SEQUENCE [LARGE SCALE GENOMIC DNA]</scope>
    <source>
        <strain evidence="2 5">MBTL60-118</strain>
    </source>
</reference>
<dbReference type="OrthoDB" id="3173400at2"/>
<dbReference type="InterPro" id="IPR011256">
    <property type="entry name" value="Reg_factor_effector_dom_sf"/>
</dbReference>
<dbReference type="Proteomes" id="UP000095230">
    <property type="component" value="Unassembled WGS sequence"/>
</dbReference>
<dbReference type="EMBL" id="MCBT01000008">
    <property type="protein sequence ID" value="OEG75395.1"/>
    <property type="molecule type" value="Genomic_DNA"/>
</dbReference>
<dbReference type="SUPFAM" id="SSF55136">
    <property type="entry name" value="Probable bacterial effector-binding domain"/>
    <property type="match status" value="1"/>
</dbReference>
<evidence type="ECO:0000313" key="3">
    <source>
        <dbReference type="EMBL" id="OEG75395.1"/>
    </source>
</evidence>
<dbReference type="STRING" id="23.BEL05_07215"/>
<proteinExistence type="predicted"/>